<dbReference type="Pfam" id="PF02906">
    <property type="entry name" value="Fe_hyd_lg_C"/>
    <property type="match status" value="1"/>
</dbReference>
<feature type="domain" description="4Fe-4S ferredoxin-type" evidence="7">
    <location>
        <begin position="186"/>
        <end position="215"/>
    </location>
</feature>
<dbReference type="Gene3D" id="3.30.70.20">
    <property type="match status" value="1"/>
</dbReference>
<dbReference type="SUPFAM" id="SSF54292">
    <property type="entry name" value="2Fe-2S ferredoxin-like"/>
    <property type="match status" value="1"/>
</dbReference>
<protein>
    <submittedName>
        <fullName evidence="9">(2Fe-2S)-binding protein</fullName>
    </submittedName>
</protein>
<keyword evidence="5" id="KW-0411">Iron-sulfur</keyword>
<dbReference type="Gene3D" id="3.40.50.1780">
    <property type="match status" value="1"/>
</dbReference>
<dbReference type="Gene3D" id="3.40.950.10">
    <property type="entry name" value="Fe-only Hydrogenase (Larger Subunit), Chain L, domain 3"/>
    <property type="match status" value="1"/>
</dbReference>
<dbReference type="InterPro" id="IPR019574">
    <property type="entry name" value="NADH_UbQ_OxRdtase_Gsu_4Fe4S-bd"/>
</dbReference>
<dbReference type="PROSITE" id="PS51085">
    <property type="entry name" value="2FE2S_FER_2"/>
    <property type="match status" value="1"/>
</dbReference>
<comment type="caution">
    <text evidence="9">The sequence shown here is derived from an EMBL/GenBank/DDBJ whole genome shotgun (WGS) entry which is preliminary data.</text>
</comment>
<evidence type="ECO:0000256" key="3">
    <source>
        <dbReference type="ARBA" id="ARBA00022737"/>
    </source>
</evidence>
<dbReference type="InterPro" id="IPR017900">
    <property type="entry name" value="4Fe4S_Fe_S_CS"/>
</dbReference>
<dbReference type="NCBIfam" id="TIGR02512">
    <property type="entry name" value="FeFe_hydrog_A"/>
    <property type="match status" value="1"/>
</dbReference>
<keyword evidence="2" id="KW-0479">Metal-binding</keyword>
<evidence type="ECO:0000313" key="9">
    <source>
        <dbReference type="EMBL" id="GBC61466.1"/>
    </source>
</evidence>
<keyword evidence="3" id="KW-0677">Repeat</keyword>
<dbReference type="PANTHER" id="PTHR11615">
    <property type="entry name" value="NITRATE, FORMATE, IRON DEHYDROGENASE"/>
    <property type="match status" value="1"/>
</dbReference>
<keyword evidence="4" id="KW-0408">Iron</keyword>
<dbReference type="PROSITE" id="PS51839">
    <property type="entry name" value="4FE4S_HC3"/>
    <property type="match status" value="1"/>
</dbReference>
<dbReference type="InterPro" id="IPR003149">
    <property type="entry name" value="Fe_hydrogenase_ssu"/>
</dbReference>
<proteinExistence type="predicted"/>
<dbReference type="SUPFAM" id="SSF54862">
    <property type="entry name" value="4Fe-4S ferredoxins"/>
    <property type="match status" value="1"/>
</dbReference>
<evidence type="ECO:0000256" key="5">
    <source>
        <dbReference type="ARBA" id="ARBA00023014"/>
    </source>
</evidence>
<dbReference type="SMART" id="SM00929">
    <property type="entry name" value="NADH-G_4Fe-4S_3"/>
    <property type="match status" value="1"/>
</dbReference>
<dbReference type="InterPro" id="IPR004108">
    <property type="entry name" value="Fe_hydrogenase_lsu_C"/>
</dbReference>
<keyword evidence="10" id="KW-1185">Reference proteome</keyword>
<evidence type="ECO:0000259" key="8">
    <source>
        <dbReference type="PROSITE" id="PS51839"/>
    </source>
</evidence>
<feature type="domain" description="4Fe-4S ferredoxin-type" evidence="7">
    <location>
        <begin position="143"/>
        <end position="176"/>
    </location>
</feature>
<dbReference type="GO" id="GO:0051539">
    <property type="term" value="F:4 iron, 4 sulfur cluster binding"/>
    <property type="evidence" value="ECO:0007669"/>
    <property type="project" value="UniProtKB-KW"/>
</dbReference>
<dbReference type="SMART" id="SM00902">
    <property type="entry name" value="Fe_hyd_SSU"/>
    <property type="match status" value="1"/>
</dbReference>
<dbReference type="PROSITE" id="PS00198">
    <property type="entry name" value="4FE4S_FER_1"/>
    <property type="match status" value="1"/>
</dbReference>
<dbReference type="RefSeq" id="WP_124328752.1">
    <property type="nucleotide sequence ID" value="NZ_BEXT01000001.1"/>
</dbReference>
<dbReference type="Pfam" id="PF13510">
    <property type="entry name" value="Fer2_4"/>
    <property type="match status" value="1"/>
</dbReference>
<dbReference type="InterPro" id="IPR017896">
    <property type="entry name" value="4Fe4S_Fe-S-bd"/>
</dbReference>
<accession>A0A401FWY1</accession>
<keyword evidence="1" id="KW-0004">4Fe-4S</keyword>
<dbReference type="SUPFAM" id="SSF53920">
    <property type="entry name" value="Fe-only hydrogenase"/>
    <property type="match status" value="1"/>
</dbReference>
<dbReference type="Gene3D" id="4.10.260.20">
    <property type="entry name" value="Iron hydrogenase, small subunit"/>
    <property type="match status" value="1"/>
</dbReference>
<name>A0A401FWY1_9BACT</name>
<evidence type="ECO:0000259" key="6">
    <source>
        <dbReference type="PROSITE" id="PS51085"/>
    </source>
</evidence>
<dbReference type="OrthoDB" id="9810782at2"/>
<sequence>MIGSINGKKVEFQENETVLSVAKRNGHFIPTLCEMADINHAPGTCRVCLVDMKRKNDPEHHIVTSCTTPMEEGMTILTRTPKVREMQRLQVELLLADHNQDCASCIRHGNCELQDVAQFVGLQQTRYHYPHFYLQRTRDESSPAVVRDMSKCIRCFRCVNVCREIQGVDALVITEKGLGTEISVRDHLPLGESDCVGCGQCILVCPVGALAEKNDIEEVMDYLYDPELVTVFQFAPAIRTAVGEEFGISAGTNVEGQIITALKKLGADVVLDTNFTADLVIMEEGSELLKRVKDSDPLPMFTSCCPAWVSYVEKNYPEMKEHVSTTKSPQQCFGAIAKTYLAEKMDIDAQKMRVVSIMPCTAKKGEAKRPEFTRDGRPEVDVVLTTREFARLMNREGIQLADLEPSDFDNQWMGDYSGAAVIFGTTGGVMEAAIRTVHKVVTGAELAQVEFAAVRGLENIREAEVDLGKGIGPVKLAVAHTLKAAGQLMEAVKSGEADYQFVEVMACPGGCMGGGGQPRSKHAYQASRLERQQGLYTIDKDAPVRQSHNNPLIRKLYDEYLEKPLGHKSHHLLHTTYSDRKRLVKHTMKEIWQEIEDRT</sequence>
<dbReference type="InterPro" id="IPR050340">
    <property type="entry name" value="Cytosolic_Fe-S_CAF"/>
</dbReference>
<evidence type="ECO:0000256" key="4">
    <source>
        <dbReference type="ARBA" id="ARBA00023004"/>
    </source>
</evidence>
<dbReference type="InterPro" id="IPR036010">
    <property type="entry name" value="2Fe-2S_ferredoxin-like_sf"/>
</dbReference>
<reference evidence="10" key="2">
    <citation type="submission" date="2019-01" db="EMBL/GenBank/DDBJ databases">
        <title>Genome sequence of Desulfonema ishimotonii strain Tokyo 01.</title>
        <authorList>
            <person name="Fukui M."/>
        </authorList>
    </citation>
    <scope>NUCLEOTIDE SEQUENCE [LARGE SCALE GENOMIC DNA]</scope>
    <source>
        <strain evidence="10">Tokyo 01</strain>
    </source>
</reference>
<dbReference type="GO" id="GO:0005506">
    <property type="term" value="F:iron ion binding"/>
    <property type="evidence" value="ECO:0007669"/>
    <property type="project" value="InterPro"/>
</dbReference>
<dbReference type="Gene3D" id="3.10.20.740">
    <property type="match status" value="1"/>
</dbReference>
<evidence type="ECO:0000313" key="10">
    <source>
        <dbReference type="Proteomes" id="UP000288096"/>
    </source>
</evidence>
<dbReference type="InterPro" id="IPR013352">
    <property type="entry name" value="Fe_hydrogenase_subset"/>
</dbReference>
<dbReference type="CDD" id="cd00207">
    <property type="entry name" value="fer2"/>
    <property type="match status" value="1"/>
</dbReference>
<dbReference type="EMBL" id="BEXT01000001">
    <property type="protein sequence ID" value="GBC61466.1"/>
    <property type="molecule type" value="Genomic_DNA"/>
</dbReference>
<dbReference type="InterPro" id="IPR036991">
    <property type="entry name" value="Fe_hydrogenase_ssu_sf"/>
</dbReference>
<gene>
    <name evidence="9" type="ORF">DENIS_2426</name>
</gene>
<reference evidence="10" key="1">
    <citation type="submission" date="2017-11" db="EMBL/GenBank/DDBJ databases">
        <authorList>
            <person name="Watanabe M."/>
            <person name="Kojima H."/>
        </authorList>
    </citation>
    <scope>NUCLEOTIDE SEQUENCE [LARGE SCALE GENOMIC DNA]</scope>
    <source>
        <strain evidence="10">Tokyo 01</strain>
    </source>
</reference>
<dbReference type="AlphaFoldDB" id="A0A401FWY1"/>
<dbReference type="InterPro" id="IPR001041">
    <property type="entry name" value="2Fe-2S_ferredoxin-type"/>
</dbReference>
<evidence type="ECO:0000259" key="7">
    <source>
        <dbReference type="PROSITE" id="PS51379"/>
    </source>
</evidence>
<feature type="domain" description="4Fe-4S His(Cys)3-ligated-type" evidence="8">
    <location>
        <begin position="82"/>
        <end position="121"/>
    </location>
</feature>
<feature type="domain" description="2Fe-2S ferredoxin-type" evidence="6">
    <location>
        <begin position="1"/>
        <end position="82"/>
    </location>
</feature>
<dbReference type="InterPro" id="IPR009016">
    <property type="entry name" value="Fe_hydrogenase"/>
</dbReference>
<dbReference type="InterPro" id="IPR049830">
    <property type="entry name" value="HndD"/>
</dbReference>
<dbReference type="GO" id="GO:0008901">
    <property type="term" value="F:ferredoxin hydrogenase activity"/>
    <property type="evidence" value="ECO:0007669"/>
    <property type="project" value="InterPro"/>
</dbReference>
<dbReference type="Pfam" id="PF10588">
    <property type="entry name" value="NADH-G_4Fe-4S_3"/>
    <property type="match status" value="1"/>
</dbReference>
<dbReference type="NCBIfam" id="NF040763">
    <property type="entry name" value="FeFe_hydrog_A6"/>
    <property type="match status" value="1"/>
</dbReference>
<evidence type="ECO:0000256" key="1">
    <source>
        <dbReference type="ARBA" id="ARBA00022485"/>
    </source>
</evidence>
<dbReference type="Proteomes" id="UP000288096">
    <property type="component" value="Unassembled WGS sequence"/>
</dbReference>
<dbReference type="Pfam" id="PF12838">
    <property type="entry name" value="Fer4_7"/>
    <property type="match status" value="1"/>
</dbReference>
<organism evidence="9 10">
    <name type="scientific">Desulfonema ishimotonii</name>
    <dbReference type="NCBI Taxonomy" id="45657"/>
    <lineage>
        <taxon>Bacteria</taxon>
        <taxon>Pseudomonadati</taxon>
        <taxon>Thermodesulfobacteriota</taxon>
        <taxon>Desulfobacteria</taxon>
        <taxon>Desulfobacterales</taxon>
        <taxon>Desulfococcaceae</taxon>
        <taxon>Desulfonema</taxon>
    </lineage>
</organism>
<dbReference type="PROSITE" id="PS51379">
    <property type="entry name" value="4FE4S_FER_2"/>
    <property type="match status" value="2"/>
</dbReference>
<dbReference type="Pfam" id="PF02256">
    <property type="entry name" value="Fe_hyd_SSU"/>
    <property type="match status" value="1"/>
</dbReference>
<dbReference type="FunFam" id="3.30.70.20:FF:000035">
    <property type="entry name" value="Iron hydrogenase 1"/>
    <property type="match status" value="1"/>
</dbReference>
<evidence type="ECO:0000256" key="2">
    <source>
        <dbReference type="ARBA" id="ARBA00022723"/>
    </source>
</evidence>